<feature type="domain" description="SH3b" evidence="1">
    <location>
        <begin position="101"/>
        <end position="156"/>
    </location>
</feature>
<dbReference type="RefSeq" id="WP_231061004.1">
    <property type="nucleotide sequence ID" value="NZ_JAJNOR010000001.1"/>
</dbReference>
<keyword evidence="4" id="KW-1185">Reference proteome</keyword>
<evidence type="ECO:0000313" key="3">
    <source>
        <dbReference type="EMBL" id="MCD2491039.1"/>
    </source>
</evidence>
<organism evidence="3 4">
    <name type="scientific">Lientehia hominis</name>
    <dbReference type="NCBI Taxonomy" id="2897778"/>
    <lineage>
        <taxon>Bacteria</taxon>
        <taxon>Bacillati</taxon>
        <taxon>Bacillota</taxon>
        <taxon>Clostridia</taxon>
        <taxon>Lachnospirales</taxon>
        <taxon>Lachnospiraceae</taxon>
        <taxon>Lientehia</taxon>
    </lineage>
</organism>
<feature type="domain" description="Peptidase C39-like" evidence="2">
    <location>
        <begin position="174"/>
        <end position="296"/>
    </location>
</feature>
<dbReference type="InterPro" id="IPR003646">
    <property type="entry name" value="SH3-like_bac-type"/>
</dbReference>
<sequence>MKKWICFSLKKEKRVWEVLLAAFAVGFFCYGALVSFGTSWQNELKIQFAKVAPAAGKSIRILDRSGSSPEASAKGNGSVQKLSYERMKSGDIMYSGYFGLLNIRSIPSKRGELLGQIAYGDEVQVYWKEDSGYVRVLCKKAHSDEFIEGYCTRKELSDAEPKDARIYLGVADFKQYDARWANVSLGGSYETIASAGCTTTCLAMAYSYLEGYMTTPDMMEERLFYNDDGLLSFPKAYVKISEKDYLSSALEKLQQKIPVLIGCKRDDGSPHWVLIMGYSGDGVNLNTEDFLIHDPASEERHTLADFFAEFPNFNKIAYYNGT</sequence>
<proteinExistence type="predicted"/>
<dbReference type="Gene3D" id="3.90.70.10">
    <property type="entry name" value="Cysteine proteinases"/>
    <property type="match status" value="1"/>
</dbReference>
<evidence type="ECO:0000259" key="2">
    <source>
        <dbReference type="Pfam" id="PF13529"/>
    </source>
</evidence>
<dbReference type="Proteomes" id="UP001299265">
    <property type="component" value="Unassembled WGS sequence"/>
</dbReference>
<evidence type="ECO:0000313" key="4">
    <source>
        <dbReference type="Proteomes" id="UP001299265"/>
    </source>
</evidence>
<comment type="caution">
    <text evidence="3">The sequence shown here is derived from an EMBL/GenBank/DDBJ whole genome shotgun (WGS) entry which is preliminary data.</text>
</comment>
<evidence type="ECO:0000259" key="1">
    <source>
        <dbReference type="Pfam" id="PF08239"/>
    </source>
</evidence>
<reference evidence="3 4" key="1">
    <citation type="submission" date="2021-11" db="EMBL/GenBank/DDBJ databases">
        <title>Lacrimispora sp. nov. NSJ-141 isolated from human feces.</title>
        <authorList>
            <person name="Abdugheni R."/>
        </authorList>
    </citation>
    <scope>NUCLEOTIDE SEQUENCE [LARGE SCALE GENOMIC DNA]</scope>
    <source>
        <strain evidence="3 4">NSJ-141</strain>
    </source>
</reference>
<dbReference type="Pfam" id="PF13529">
    <property type="entry name" value="Peptidase_C39_2"/>
    <property type="match status" value="1"/>
</dbReference>
<dbReference type="InterPro" id="IPR039564">
    <property type="entry name" value="Peptidase_C39-like"/>
</dbReference>
<protein>
    <submittedName>
        <fullName evidence="3">C39 family peptidase</fullName>
    </submittedName>
</protein>
<name>A0AAP2RF46_9FIRM</name>
<accession>A0AAP2RF46</accession>
<dbReference type="EMBL" id="JAJNOR010000001">
    <property type="protein sequence ID" value="MCD2491039.1"/>
    <property type="molecule type" value="Genomic_DNA"/>
</dbReference>
<dbReference type="Pfam" id="PF08239">
    <property type="entry name" value="SH3_3"/>
    <property type="match status" value="1"/>
</dbReference>
<gene>
    <name evidence="3" type="ORF">LQE92_00180</name>
</gene>
<dbReference type="AlphaFoldDB" id="A0AAP2RF46"/>